<feature type="compositionally biased region" description="Low complexity" evidence="2">
    <location>
        <begin position="226"/>
        <end position="242"/>
    </location>
</feature>
<comment type="caution">
    <text evidence="4">The sequence shown here is derived from an EMBL/GenBank/DDBJ whole genome shotgun (WGS) entry which is preliminary data.</text>
</comment>
<dbReference type="InterPro" id="IPR001932">
    <property type="entry name" value="PPM-type_phosphatase-like_dom"/>
</dbReference>
<dbReference type="SUPFAM" id="SSF49879">
    <property type="entry name" value="SMAD/FHA domain"/>
    <property type="match status" value="1"/>
</dbReference>
<dbReference type="SUPFAM" id="SSF55781">
    <property type="entry name" value="GAF domain-like"/>
    <property type="match status" value="1"/>
</dbReference>
<dbReference type="InterPro" id="IPR052016">
    <property type="entry name" value="Bact_Sigma-Reg"/>
</dbReference>
<dbReference type="Proteomes" id="UP000609651">
    <property type="component" value="Unassembled WGS sequence"/>
</dbReference>
<dbReference type="Gene3D" id="3.60.40.10">
    <property type="entry name" value="PPM-type phosphatase domain"/>
    <property type="match status" value="1"/>
</dbReference>
<evidence type="ECO:0000256" key="1">
    <source>
        <dbReference type="ARBA" id="ARBA00022801"/>
    </source>
</evidence>
<dbReference type="InterPro" id="IPR008984">
    <property type="entry name" value="SMAD_FHA_dom_sf"/>
</dbReference>
<dbReference type="Pfam" id="PF01590">
    <property type="entry name" value="GAF"/>
    <property type="match status" value="1"/>
</dbReference>
<organism evidence="4 5">
    <name type="scientific">Alienimonas chondri</name>
    <dbReference type="NCBI Taxonomy" id="2681879"/>
    <lineage>
        <taxon>Bacteria</taxon>
        <taxon>Pseudomonadati</taxon>
        <taxon>Planctomycetota</taxon>
        <taxon>Planctomycetia</taxon>
        <taxon>Planctomycetales</taxon>
        <taxon>Planctomycetaceae</taxon>
        <taxon>Alienimonas</taxon>
    </lineage>
</organism>
<dbReference type="InterPro" id="IPR003018">
    <property type="entry name" value="GAF"/>
</dbReference>
<dbReference type="SUPFAM" id="SSF81606">
    <property type="entry name" value="PP2C-like"/>
    <property type="match status" value="1"/>
</dbReference>
<feature type="region of interest" description="Disordered" evidence="2">
    <location>
        <begin position="142"/>
        <end position="285"/>
    </location>
</feature>
<evidence type="ECO:0000259" key="3">
    <source>
        <dbReference type="PROSITE" id="PS50006"/>
    </source>
</evidence>
<dbReference type="PANTHER" id="PTHR43156:SF2">
    <property type="entry name" value="STAGE II SPORULATION PROTEIN E"/>
    <property type="match status" value="1"/>
</dbReference>
<evidence type="ECO:0000256" key="2">
    <source>
        <dbReference type="SAM" id="MobiDB-lite"/>
    </source>
</evidence>
<dbReference type="Gene3D" id="3.30.450.40">
    <property type="match status" value="1"/>
</dbReference>
<protein>
    <recommendedName>
        <fullName evidence="3">FHA domain-containing protein</fullName>
    </recommendedName>
</protein>
<dbReference type="PANTHER" id="PTHR43156">
    <property type="entry name" value="STAGE II SPORULATION PROTEIN E-RELATED"/>
    <property type="match status" value="1"/>
</dbReference>
<evidence type="ECO:0000313" key="5">
    <source>
        <dbReference type="Proteomes" id="UP000609651"/>
    </source>
</evidence>
<sequence>MPHLRIEPTANGPAVVSGIAVFDRNISGENVSGEGEARGAARDCDVDPQAGPVRFIPLSGEDACPIVTIGRYPECEVTLDIPTVSRRHARISRGDADEGGGFFLEDLGSRNATLLRGEPVQGRVRLRDRDDITICGVTLRFVATTPPPQSGDEGSSDESFLDSHPGDVPANDAAMVTADPVEPRGESEGNPDAAAGPGGAAPSEPGAVDSLNSPTDEHDESVSGDPAAAPNAASPNAASPNADVSSGPEPPVESWESRPAKLSEPDDHSWSSGSDGSPTPGDFDSRYDYKFTDEAAGVLASLPATRIGGVRLDVNPEAKLRAVLSITRDLAGSDGLDRVLDRTLASLFKAFPQADRGFVMLAENPGEEPSIRATRIRPLLEFGPVAAPGTGGEGEVRISRTIVKRVMDTGEAILSLDVGGDSRFDASSSLMDLDLRSVVCVPLHGRADEPFGVLQLDTSDPTRQFSEDDLDLLTAIAVPVGLAAENARLTVEAAHRREVERDLQLAARIQQGFLPQGPPPLEGYEFADRYESAQSVGGDYFDYIPLPDGRLAIALGDVAGKGVPAALLMARMSSAARSHLLAAANKKSADLLPSAVKRLNMELTAGPMGHRFITCVVLLLDPRTHSIYAVNAGHMAPLIRTVAGAVEPLGEISGGMPLGIDGTQKFTAASRTLRPGEGALIFTDGITEAVREGAGKHAPAGTGLDARAKGLYGRERLAALFGRTAGTAAEVMAAVNADVAAWTGCGPQTDDICVVALRRSAAQTSAG</sequence>
<evidence type="ECO:0000313" key="4">
    <source>
        <dbReference type="EMBL" id="NNJ27221.1"/>
    </source>
</evidence>
<feature type="domain" description="FHA" evidence="3">
    <location>
        <begin position="67"/>
        <end position="120"/>
    </location>
</feature>
<dbReference type="Pfam" id="PF07228">
    <property type="entry name" value="SpoIIE"/>
    <property type="match status" value="1"/>
</dbReference>
<dbReference type="EMBL" id="WTPX01000131">
    <property type="protein sequence ID" value="NNJ27221.1"/>
    <property type="molecule type" value="Genomic_DNA"/>
</dbReference>
<dbReference type="Pfam" id="PF00498">
    <property type="entry name" value="FHA"/>
    <property type="match status" value="1"/>
</dbReference>
<dbReference type="SMART" id="SM00331">
    <property type="entry name" value="PP2C_SIG"/>
    <property type="match status" value="1"/>
</dbReference>
<name>A0ABX1VGN6_9PLAN</name>
<feature type="compositionally biased region" description="Low complexity" evidence="2">
    <location>
        <begin position="270"/>
        <end position="282"/>
    </location>
</feature>
<dbReference type="CDD" id="cd00060">
    <property type="entry name" value="FHA"/>
    <property type="match status" value="1"/>
</dbReference>
<proteinExistence type="predicted"/>
<dbReference type="SMART" id="SM00240">
    <property type="entry name" value="FHA"/>
    <property type="match status" value="1"/>
</dbReference>
<dbReference type="InterPro" id="IPR000253">
    <property type="entry name" value="FHA_dom"/>
</dbReference>
<dbReference type="SMART" id="SM00065">
    <property type="entry name" value="GAF"/>
    <property type="match status" value="1"/>
</dbReference>
<reference evidence="4 5" key="1">
    <citation type="journal article" date="2020" name="Syst. Appl. Microbiol.">
        <title>Alienimonas chondri sp. nov., a novel planctomycete isolated from the biofilm of the red alga Chondrus crispus.</title>
        <authorList>
            <person name="Vitorino I."/>
            <person name="Albuquerque L."/>
            <person name="Wiegand S."/>
            <person name="Kallscheuer N."/>
            <person name="da Costa M.S."/>
            <person name="Lobo-da-Cunha A."/>
            <person name="Jogler C."/>
            <person name="Lage O.M."/>
        </authorList>
    </citation>
    <scope>NUCLEOTIDE SEQUENCE [LARGE SCALE GENOMIC DNA]</scope>
    <source>
        <strain evidence="4 5">LzC2</strain>
    </source>
</reference>
<dbReference type="Gene3D" id="2.60.200.20">
    <property type="match status" value="1"/>
</dbReference>
<accession>A0ABX1VGN6</accession>
<keyword evidence="1" id="KW-0378">Hydrolase</keyword>
<dbReference type="PROSITE" id="PS50006">
    <property type="entry name" value="FHA_DOMAIN"/>
    <property type="match status" value="1"/>
</dbReference>
<dbReference type="InterPro" id="IPR036457">
    <property type="entry name" value="PPM-type-like_dom_sf"/>
</dbReference>
<keyword evidence="5" id="KW-1185">Reference proteome</keyword>
<dbReference type="InterPro" id="IPR029016">
    <property type="entry name" value="GAF-like_dom_sf"/>
</dbReference>
<feature type="compositionally biased region" description="Low complexity" evidence="2">
    <location>
        <begin position="191"/>
        <end position="207"/>
    </location>
</feature>
<dbReference type="RefSeq" id="WP_171189041.1">
    <property type="nucleotide sequence ID" value="NZ_WTPX01000131.1"/>
</dbReference>
<gene>
    <name evidence="4" type="ORF">LzC2_33220</name>
</gene>
<feature type="compositionally biased region" description="Basic and acidic residues" evidence="2">
    <location>
        <begin position="255"/>
        <end position="269"/>
    </location>
</feature>